<dbReference type="AlphaFoldDB" id="A0A0D3BE47"/>
<dbReference type="PANTHER" id="PTHR45125:SF3">
    <property type="entry name" value="NO-APICAL-MERISTEM-ASSOCIATED CARBOXY-TERMINAL DOMAIN PROTEIN"/>
    <property type="match status" value="1"/>
</dbReference>
<evidence type="ECO:0000313" key="3">
    <source>
        <dbReference type="EnsemblPlants" id="Bo3g091930.1"/>
    </source>
</evidence>
<reference evidence="3" key="2">
    <citation type="submission" date="2015-03" db="UniProtKB">
        <authorList>
            <consortium name="EnsemblPlants"/>
        </authorList>
    </citation>
    <scope>IDENTIFICATION</scope>
</reference>
<feature type="region of interest" description="Disordered" evidence="1">
    <location>
        <begin position="107"/>
        <end position="143"/>
    </location>
</feature>
<dbReference type="STRING" id="109376.A0A0D3BE47"/>
<dbReference type="eggNOG" id="ENOG502S1XG">
    <property type="taxonomic scope" value="Eukaryota"/>
</dbReference>
<keyword evidence="4" id="KW-1185">Reference proteome</keyword>
<proteinExistence type="predicted"/>
<dbReference type="Pfam" id="PF14303">
    <property type="entry name" value="NAM-associated"/>
    <property type="match status" value="1"/>
</dbReference>
<dbReference type="Gramene" id="Bo3g091930.1">
    <property type="protein sequence ID" value="Bo3g091930.1"/>
    <property type="gene ID" value="Bo3g091930"/>
</dbReference>
<dbReference type="HOGENOM" id="CLU_091564_0_0_1"/>
<evidence type="ECO:0000256" key="1">
    <source>
        <dbReference type="SAM" id="MobiDB-lite"/>
    </source>
</evidence>
<sequence length="248" mass="28428">MSIRSSGYSQEEDKLLCEVYMDISQDPIKGAYQSSDVFWSRMMKGYENGRKTTWCERTKRSVQSRIQTIEKATKKLHACIRQCVNRRPSGASNNDIFNQAKIMLSEDPQFKTDDDDEIMSRSSSQRPSGVKKSKMKRKLDDQSSTVIKTLEEGNKQLMEQLKKTSAERIHHMETQKQNLAVKEENKILLCDLSSIQDPNVRAYIQAQQIQIISKRNAESQDQQALSQTSPFGQYFTDLSGSGTDFPDY</sequence>
<dbReference type="Proteomes" id="UP000032141">
    <property type="component" value="Chromosome C3"/>
</dbReference>
<dbReference type="PANTHER" id="PTHR45125">
    <property type="entry name" value="F21J9.4-RELATED"/>
    <property type="match status" value="1"/>
</dbReference>
<dbReference type="OMA" id="CRIQAIE"/>
<feature type="compositionally biased region" description="Polar residues" evidence="1">
    <location>
        <begin position="219"/>
        <end position="242"/>
    </location>
</feature>
<evidence type="ECO:0000313" key="4">
    <source>
        <dbReference type="Proteomes" id="UP000032141"/>
    </source>
</evidence>
<evidence type="ECO:0000259" key="2">
    <source>
        <dbReference type="Pfam" id="PF14303"/>
    </source>
</evidence>
<feature type="region of interest" description="Disordered" evidence="1">
    <location>
        <begin position="218"/>
        <end position="248"/>
    </location>
</feature>
<reference evidence="3 4" key="1">
    <citation type="journal article" date="2014" name="Genome Biol.">
        <title>Transcriptome and methylome profiling reveals relics of genome dominance in the mesopolyploid Brassica oleracea.</title>
        <authorList>
            <person name="Parkin I.A."/>
            <person name="Koh C."/>
            <person name="Tang H."/>
            <person name="Robinson S.J."/>
            <person name="Kagale S."/>
            <person name="Clarke W.E."/>
            <person name="Town C.D."/>
            <person name="Nixon J."/>
            <person name="Krishnakumar V."/>
            <person name="Bidwell S.L."/>
            <person name="Denoeud F."/>
            <person name="Belcram H."/>
            <person name="Links M.G."/>
            <person name="Just J."/>
            <person name="Clarke C."/>
            <person name="Bender T."/>
            <person name="Huebert T."/>
            <person name="Mason A.S."/>
            <person name="Pires J.C."/>
            <person name="Barker G."/>
            <person name="Moore J."/>
            <person name="Walley P.G."/>
            <person name="Manoli S."/>
            <person name="Batley J."/>
            <person name="Edwards D."/>
            <person name="Nelson M.N."/>
            <person name="Wang X."/>
            <person name="Paterson A.H."/>
            <person name="King G."/>
            <person name="Bancroft I."/>
            <person name="Chalhoub B."/>
            <person name="Sharpe A.G."/>
        </authorList>
    </citation>
    <scope>NUCLEOTIDE SEQUENCE</scope>
    <source>
        <strain evidence="3 4">cv. TO1000</strain>
    </source>
</reference>
<organism evidence="3 4">
    <name type="scientific">Brassica oleracea var. oleracea</name>
    <dbReference type="NCBI Taxonomy" id="109376"/>
    <lineage>
        <taxon>Eukaryota</taxon>
        <taxon>Viridiplantae</taxon>
        <taxon>Streptophyta</taxon>
        <taxon>Embryophyta</taxon>
        <taxon>Tracheophyta</taxon>
        <taxon>Spermatophyta</taxon>
        <taxon>Magnoliopsida</taxon>
        <taxon>eudicotyledons</taxon>
        <taxon>Gunneridae</taxon>
        <taxon>Pentapetalae</taxon>
        <taxon>rosids</taxon>
        <taxon>malvids</taxon>
        <taxon>Brassicales</taxon>
        <taxon>Brassicaceae</taxon>
        <taxon>Brassiceae</taxon>
        <taxon>Brassica</taxon>
    </lineage>
</organism>
<protein>
    <recommendedName>
        <fullName evidence="2">No apical meristem-associated C-terminal domain-containing protein</fullName>
    </recommendedName>
</protein>
<dbReference type="EnsemblPlants" id="Bo3g091930.1">
    <property type="protein sequence ID" value="Bo3g091930.1"/>
    <property type="gene ID" value="Bo3g091930"/>
</dbReference>
<name>A0A0D3BE47_BRAOL</name>
<feature type="domain" description="No apical meristem-associated C-terminal" evidence="2">
    <location>
        <begin position="105"/>
        <end position="211"/>
    </location>
</feature>
<dbReference type="InterPro" id="IPR029466">
    <property type="entry name" value="NAM-associated_C"/>
</dbReference>
<accession>A0A0D3BE47</accession>